<dbReference type="EMBL" id="JACHNF010000001">
    <property type="protein sequence ID" value="MBB5979610.1"/>
    <property type="molecule type" value="Genomic_DNA"/>
</dbReference>
<reference evidence="1 2" key="1">
    <citation type="submission" date="2020-08" db="EMBL/GenBank/DDBJ databases">
        <title>Sequencing the genomes of 1000 actinobacteria strains.</title>
        <authorList>
            <person name="Klenk H.-P."/>
        </authorList>
    </citation>
    <scope>NUCLEOTIDE SEQUENCE [LARGE SCALE GENOMIC DNA]</scope>
    <source>
        <strain evidence="1 2">DSM 17294</strain>
    </source>
</reference>
<keyword evidence="2" id="KW-1185">Reference proteome</keyword>
<evidence type="ECO:0000313" key="2">
    <source>
        <dbReference type="Proteomes" id="UP000558997"/>
    </source>
</evidence>
<organism evidence="1 2">
    <name type="scientific">Kribbella solani</name>
    <dbReference type="NCBI Taxonomy" id="236067"/>
    <lineage>
        <taxon>Bacteria</taxon>
        <taxon>Bacillati</taxon>
        <taxon>Actinomycetota</taxon>
        <taxon>Actinomycetes</taxon>
        <taxon>Propionibacteriales</taxon>
        <taxon>Kribbellaceae</taxon>
        <taxon>Kribbella</taxon>
    </lineage>
</organism>
<evidence type="ECO:0000313" key="1">
    <source>
        <dbReference type="EMBL" id="MBB5979610.1"/>
    </source>
</evidence>
<dbReference type="AlphaFoldDB" id="A0A841DSB1"/>
<name>A0A841DSB1_9ACTN</name>
<accession>A0A841DSB1</accession>
<sequence>MDVRSAEPTTDELLEITLAATEMLNFVLLLQAQKLANSATSGPTGPGDYLDERIAAAAAPLERHARRMTAIFTDHQAWINQHLRSELQASTGLAPGDRSNAEQVLARSNEDYAQGVIDAMRRVVGDAPASYSREVVACDLLVGVVGGGLMTCFKTVGTGCLVAGMGAGLALALC</sequence>
<protein>
    <submittedName>
        <fullName evidence="1">Uncharacterized protein</fullName>
    </submittedName>
</protein>
<gene>
    <name evidence="1" type="ORF">HDA44_002951</name>
</gene>
<dbReference type="RefSeq" id="WP_184834711.1">
    <property type="nucleotide sequence ID" value="NZ_BAAAVN010000006.1"/>
</dbReference>
<proteinExistence type="predicted"/>
<comment type="caution">
    <text evidence="1">The sequence shown here is derived from an EMBL/GenBank/DDBJ whole genome shotgun (WGS) entry which is preliminary data.</text>
</comment>
<dbReference type="Proteomes" id="UP000558997">
    <property type="component" value="Unassembled WGS sequence"/>
</dbReference>